<dbReference type="Proteomes" id="UP000317536">
    <property type="component" value="Unassembled WGS sequence"/>
</dbReference>
<proteinExistence type="predicted"/>
<evidence type="ECO:0000256" key="1">
    <source>
        <dbReference type="SAM" id="MobiDB-lite"/>
    </source>
</evidence>
<organism evidence="3 4">
    <name type="scientific">Bifidobacterium asteroides</name>
    <dbReference type="NCBI Taxonomy" id="1684"/>
    <lineage>
        <taxon>Bacteria</taxon>
        <taxon>Bacillati</taxon>
        <taxon>Actinomycetota</taxon>
        <taxon>Actinomycetes</taxon>
        <taxon>Bifidobacteriales</taxon>
        <taxon>Bifidobacteriaceae</taxon>
        <taxon>Bifidobacterium</taxon>
    </lineage>
</organism>
<evidence type="ECO:0000313" key="3">
    <source>
        <dbReference type="EMBL" id="TSJ86215.1"/>
    </source>
</evidence>
<feature type="transmembrane region" description="Helical" evidence="2">
    <location>
        <begin position="108"/>
        <end position="132"/>
    </location>
</feature>
<feature type="transmembrane region" description="Helical" evidence="2">
    <location>
        <begin position="72"/>
        <end position="96"/>
    </location>
</feature>
<reference evidence="3 4" key="1">
    <citation type="submission" date="2019-07" db="EMBL/GenBank/DDBJ databases">
        <title>Bifidobacterium asteroides genomes.</title>
        <authorList>
            <person name="Zheng H."/>
        </authorList>
    </citation>
    <scope>NUCLEOTIDE SEQUENCE [LARGE SCALE GENOMIC DNA]</scope>
    <source>
        <strain evidence="3 4">W8111</strain>
    </source>
</reference>
<dbReference type="AlphaFoldDB" id="A0A556RBF6"/>
<dbReference type="Pfam" id="PF04854">
    <property type="entry name" value="DUF624"/>
    <property type="match status" value="1"/>
</dbReference>
<accession>A0A556RBF6</accession>
<feature type="transmembrane region" description="Helical" evidence="2">
    <location>
        <begin position="162"/>
        <end position="189"/>
    </location>
</feature>
<sequence length="253" mass="27147">MSRIFALDGPLYRCLDKGWQLLKLNLLFLVSCLPLVTVGAGLTALFAVVFALQEEGTVRVGVRYWKAFKARLARSTQVWLLVVAVLTALVGAYFLLANLTRGSQPVLLTFMVLVAFLLLAAMPLFPLLALGLSSDLGGAGASIMSDQSLKNPSLGKLLRTSLGVGVGHVLECGGMFLLLALTCLLPIFLPRLWPLWLLFAGSLLAFLQAWLFRRACGALPVRARPDQAKGRGSERSTGGDGLDGGDRPGPGRR</sequence>
<dbReference type="InterPro" id="IPR006938">
    <property type="entry name" value="DUF624"/>
</dbReference>
<keyword evidence="2" id="KW-1133">Transmembrane helix</keyword>
<evidence type="ECO:0000256" key="2">
    <source>
        <dbReference type="SAM" id="Phobius"/>
    </source>
</evidence>
<evidence type="ECO:0000313" key="4">
    <source>
        <dbReference type="Proteomes" id="UP000317536"/>
    </source>
</evidence>
<comment type="caution">
    <text evidence="3">The sequence shown here is derived from an EMBL/GenBank/DDBJ whole genome shotgun (WGS) entry which is preliminary data.</text>
</comment>
<feature type="transmembrane region" description="Helical" evidence="2">
    <location>
        <begin position="195"/>
        <end position="212"/>
    </location>
</feature>
<dbReference type="EMBL" id="VMHJ01000001">
    <property type="protein sequence ID" value="TSJ86215.1"/>
    <property type="molecule type" value="Genomic_DNA"/>
</dbReference>
<feature type="compositionally biased region" description="Basic and acidic residues" evidence="1">
    <location>
        <begin position="224"/>
        <end position="234"/>
    </location>
</feature>
<keyword evidence="2" id="KW-0472">Membrane</keyword>
<protein>
    <submittedName>
        <fullName evidence="3">DUF624 domain-containing protein</fullName>
    </submittedName>
</protein>
<gene>
    <name evidence="3" type="ORF">FPK29_00465</name>
</gene>
<feature type="transmembrane region" description="Helical" evidence="2">
    <location>
        <begin position="26"/>
        <end position="52"/>
    </location>
</feature>
<keyword evidence="2" id="KW-0812">Transmembrane</keyword>
<feature type="region of interest" description="Disordered" evidence="1">
    <location>
        <begin position="224"/>
        <end position="253"/>
    </location>
</feature>
<name>A0A556RBF6_9BIFI</name>